<comment type="caution">
    <text evidence="7">The sequence shown here is derived from an EMBL/GenBank/DDBJ whole genome shotgun (WGS) entry which is preliminary data.</text>
</comment>
<evidence type="ECO:0000256" key="4">
    <source>
        <dbReference type="ARBA" id="ARBA00023136"/>
    </source>
</evidence>
<keyword evidence="2 6" id="KW-0812">Transmembrane</keyword>
<sequence>MGDSHTNSPFGDGPKVRPPIRSRKPAPALAPEESETLPDVLMDTSSQSLHHSIAESSSHQDVDASIDGDDSRRSVEPDELEIDPPSPDRSIPRRNSSYTEPTTPRKESPKKQSNGANPGPEAKSSNTSLLAIAGVFLVVVAAVAITMLWPSKTPPVKPQHCDQFVTQLRPKYPTIDPMLWTTLNVSVNRALYRKPGEPSTFVFLYDSATVRQSLVEDIIGITSKCFDNTRPIRLTSADFETPEIAADYSAFLHRYKPQLEERGIMVVQDLDQVPAKAARALFTICDSYGPLVERAVIFFTIDISRRAEEDPDQSPTAIAEKLLQDQWRNGLKGDTLVPLLVRLTENVFKII</sequence>
<reference evidence="7 8" key="1">
    <citation type="submission" date="2024-05" db="EMBL/GenBank/DDBJ databases">
        <title>Culex pipiens pipiens assembly and annotation.</title>
        <authorList>
            <person name="Alout H."/>
            <person name="Durand T."/>
        </authorList>
    </citation>
    <scope>NUCLEOTIDE SEQUENCE [LARGE SCALE GENOMIC DNA]</scope>
    <source>
        <strain evidence="7">HA-2024</strain>
        <tissue evidence="7">Whole body</tissue>
    </source>
</reference>
<dbReference type="EMBL" id="JBEHCU010006997">
    <property type="protein sequence ID" value="KAL1395762.1"/>
    <property type="molecule type" value="Genomic_DNA"/>
</dbReference>
<comment type="subcellular location">
    <subcellularLocation>
        <location evidence="1">Membrane</location>
    </subcellularLocation>
</comment>
<evidence type="ECO:0000313" key="8">
    <source>
        <dbReference type="Proteomes" id="UP001562425"/>
    </source>
</evidence>
<feature type="transmembrane region" description="Helical" evidence="6">
    <location>
        <begin position="129"/>
        <end position="149"/>
    </location>
</feature>
<gene>
    <name evidence="7" type="ORF">pipiens_011006</name>
</gene>
<dbReference type="Gene3D" id="3.40.50.12190">
    <property type="match status" value="1"/>
</dbReference>
<keyword evidence="3 6" id="KW-1133">Transmembrane helix</keyword>
<organism evidence="7 8">
    <name type="scientific">Culex pipiens pipiens</name>
    <name type="common">Northern house mosquito</name>
    <dbReference type="NCBI Taxonomy" id="38569"/>
    <lineage>
        <taxon>Eukaryota</taxon>
        <taxon>Metazoa</taxon>
        <taxon>Ecdysozoa</taxon>
        <taxon>Arthropoda</taxon>
        <taxon>Hexapoda</taxon>
        <taxon>Insecta</taxon>
        <taxon>Pterygota</taxon>
        <taxon>Neoptera</taxon>
        <taxon>Endopterygota</taxon>
        <taxon>Diptera</taxon>
        <taxon>Nematocera</taxon>
        <taxon>Culicoidea</taxon>
        <taxon>Culicidae</taxon>
        <taxon>Culicinae</taxon>
        <taxon>Culicini</taxon>
        <taxon>Culex</taxon>
        <taxon>Culex</taxon>
    </lineage>
</organism>
<dbReference type="Proteomes" id="UP001562425">
    <property type="component" value="Unassembled WGS sequence"/>
</dbReference>
<dbReference type="PANTHER" id="PTHR18843:SF7">
    <property type="entry name" value="LAMINA-ASSOCIATED POLYPEPTIDE 1B ISOFORM 1-RELATED"/>
    <property type="match status" value="1"/>
</dbReference>
<keyword evidence="4 6" id="KW-0472">Membrane</keyword>
<evidence type="ECO:0000313" key="7">
    <source>
        <dbReference type="EMBL" id="KAL1395762.1"/>
    </source>
</evidence>
<feature type="compositionally biased region" description="Polar residues" evidence="5">
    <location>
        <begin position="43"/>
        <end position="59"/>
    </location>
</feature>
<evidence type="ECO:0000256" key="5">
    <source>
        <dbReference type="SAM" id="MobiDB-lite"/>
    </source>
</evidence>
<protein>
    <submittedName>
        <fullName evidence="7">Uncharacterized protein</fullName>
    </submittedName>
</protein>
<dbReference type="PANTHER" id="PTHR18843">
    <property type="entry name" value="TORSIN-1A-INTERACTING PROTEIN"/>
    <property type="match status" value="1"/>
</dbReference>
<dbReference type="InterPro" id="IPR038599">
    <property type="entry name" value="LAP1C-like_C_sf"/>
</dbReference>
<dbReference type="AlphaFoldDB" id="A0ABD1D876"/>
<feature type="region of interest" description="Disordered" evidence="5">
    <location>
        <begin position="1"/>
        <end position="124"/>
    </location>
</feature>
<accession>A0ABD1D876</accession>
<dbReference type="InterPro" id="IPR008662">
    <property type="entry name" value="TOIP1/2"/>
</dbReference>
<evidence type="ECO:0000256" key="1">
    <source>
        <dbReference type="ARBA" id="ARBA00004370"/>
    </source>
</evidence>
<keyword evidence="8" id="KW-1185">Reference proteome</keyword>
<evidence type="ECO:0000256" key="3">
    <source>
        <dbReference type="ARBA" id="ARBA00022989"/>
    </source>
</evidence>
<proteinExistence type="predicted"/>
<dbReference type="GO" id="GO:0016020">
    <property type="term" value="C:membrane"/>
    <property type="evidence" value="ECO:0007669"/>
    <property type="project" value="UniProtKB-SubCell"/>
</dbReference>
<evidence type="ECO:0000256" key="6">
    <source>
        <dbReference type="SAM" id="Phobius"/>
    </source>
</evidence>
<name>A0ABD1D876_CULPP</name>
<evidence type="ECO:0000256" key="2">
    <source>
        <dbReference type="ARBA" id="ARBA00022692"/>
    </source>
</evidence>